<evidence type="ECO:0000313" key="3">
    <source>
        <dbReference type="Proteomes" id="UP000298438"/>
    </source>
</evidence>
<gene>
    <name evidence="2" type="ORF">E4L96_22010</name>
</gene>
<dbReference type="OrthoDB" id="6381346at2"/>
<reference evidence="2 3" key="1">
    <citation type="submission" date="2019-03" db="EMBL/GenBank/DDBJ databases">
        <title>Draft Genome Sequence of Massilia arenosa sp. nov., a Novel Massilia Species Isolated from a Sandy-loam Maize Soil.</title>
        <authorList>
            <person name="Raths R."/>
            <person name="Peta V."/>
            <person name="Bucking H."/>
        </authorList>
    </citation>
    <scope>NUCLEOTIDE SEQUENCE [LARGE SCALE GENOMIC DNA]</scope>
    <source>
        <strain evidence="2 3">MC02</strain>
    </source>
</reference>
<dbReference type="Proteomes" id="UP000298438">
    <property type="component" value="Unassembled WGS sequence"/>
</dbReference>
<protein>
    <recommendedName>
        <fullName evidence="4">ABC transporter substrate-binding protein</fullName>
    </recommendedName>
</protein>
<organism evidence="2 3">
    <name type="scientific">Zemynaea arenosa</name>
    <dbReference type="NCBI Taxonomy" id="2561931"/>
    <lineage>
        <taxon>Bacteria</taxon>
        <taxon>Pseudomonadati</taxon>
        <taxon>Pseudomonadota</taxon>
        <taxon>Betaproteobacteria</taxon>
        <taxon>Burkholderiales</taxon>
        <taxon>Oxalobacteraceae</taxon>
        <taxon>Telluria group</taxon>
        <taxon>Zemynaea</taxon>
    </lineage>
</organism>
<dbReference type="Gene3D" id="3.40.50.2300">
    <property type="match status" value="1"/>
</dbReference>
<dbReference type="PANTHER" id="PTHR35271">
    <property type="entry name" value="ABC TRANSPORTER, SUBSTRATE-BINDING LIPOPROTEIN-RELATED"/>
    <property type="match status" value="1"/>
</dbReference>
<dbReference type="Pfam" id="PF04392">
    <property type="entry name" value="ABC_sub_bind"/>
    <property type="match status" value="1"/>
</dbReference>
<feature type="chain" id="PRO_5021466647" description="ABC transporter substrate-binding protein" evidence="1">
    <location>
        <begin position="42"/>
        <end position="357"/>
    </location>
</feature>
<name>A0A4Y9RUJ7_9BURK</name>
<feature type="signal peptide" evidence="1">
    <location>
        <begin position="1"/>
        <end position="41"/>
    </location>
</feature>
<keyword evidence="3" id="KW-1185">Reference proteome</keyword>
<keyword evidence="1" id="KW-0732">Signal</keyword>
<dbReference type="PANTHER" id="PTHR35271:SF1">
    <property type="entry name" value="ABC TRANSPORTER, SUBSTRATE-BINDING LIPOPROTEIN"/>
    <property type="match status" value="1"/>
</dbReference>
<evidence type="ECO:0000256" key="1">
    <source>
        <dbReference type="SAM" id="SignalP"/>
    </source>
</evidence>
<proteinExistence type="predicted"/>
<dbReference type="AlphaFoldDB" id="A0A4Y9RUJ7"/>
<dbReference type="EMBL" id="SPVF01000268">
    <property type="protein sequence ID" value="TFW11289.1"/>
    <property type="molecule type" value="Genomic_DNA"/>
</dbReference>
<evidence type="ECO:0008006" key="4">
    <source>
        <dbReference type="Google" id="ProtNLM"/>
    </source>
</evidence>
<dbReference type="InterPro" id="IPR007487">
    <property type="entry name" value="ABC_transpt-TYRBP-like"/>
</dbReference>
<accession>A0A4Y9RUJ7</accession>
<evidence type="ECO:0000313" key="2">
    <source>
        <dbReference type="EMBL" id="TFW11289.1"/>
    </source>
</evidence>
<dbReference type="RefSeq" id="WP_135209368.1">
    <property type="nucleotide sequence ID" value="NZ_SPVF01000268.1"/>
</dbReference>
<comment type="caution">
    <text evidence="2">The sequence shown here is derived from an EMBL/GenBank/DDBJ whole genome shotgun (WGS) entry which is preliminary data.</text>
</comment>
<sequence length="357" mass="37920">MSKVGVSATGGGTSPRAAAGQAIRRALAAFGCLLALASAQAAPVQQQDPAPSVVVRRSETIQLAQADARRHTTSGEPIAVLFPDIGEPFRRIFAEIVDGIEDHSRLPVHSYPIGPGQDPADLAAALKRNGTRVVIALGRQGLKAGAGLDYPVVAGAVSSVPDADRASGILLSPDPALLFSQLKTLSPGVRRVFVVYNPANNDWLIKLARDAARSQNLELVAYEARDLATAARQYESLLSNADPRRDAVWLPQDPTTVDDATILPLALGAAWSRNLPVFSSNLAHVKRGLLFALYPDNTQLGRSLSALALAAMNGELRRGVLPLREVHSALNLRTANHIGLNVGPKLQRSFDVVYSEP</sequence>